<dbReference type="UniPathway" id="UPA00070">
    <property type="reaction ID" value="UER00117"/>
</dbReference>
<keyword evidence="9" id="KW-1185">Reference proteome</keyword>
<dbReference type="GO" id="GO:0004151">
    <property type="term" value="F:dihydroorotase activity"/>
    <property type="evidence" value="ECO:0007669"/>
    <property type="project" value="UniProtKB-UniRule"/>
</dbReference>
<dbReference type="NCBIfam" id="NF006837">
    <property type="entry name" value="PRK09357.1-2"/>
    <property type="match status" value="1"/>
</dbReference>
<comment type="similarity">
    <text evidence="2 6">Belongs to the metallo-dependent hydrolases superfamily. DHOase family. Class I DHOase subfamily.</text>
</comment>
<dbReference type="SUPFAM" id="SSF51338">
    <property type="entry name" value="Composite domain of metallo-dependent hydrolases"/>
    <property type="match status" value="1"/>
</dbReference>
<sequence>MGLVIRGGWVLDERGHPRRRDVLIDGGRIAALGPRLPDAGHDVVDASGLLVLPGLVDLHVHLREPGFEAKETIATGTQAAARGGFTTVACMPNTRPPLDRPELVRWVRAKAEREGAARVLPFACITREQAGRELADFRALRDAGALAVTDDGRGVQNAAVMRAAMREAAQLGLVVAAHCEDEALAGAGAVHDGAFARRFGLPGIPGSAEAVQVARDIALTMETGCRYHVLHLSAKESVAFVRQAKALGVPVTAEVTPHHLLLCDADIPAPDANWKMNPPLRSREDREALIEGLLDGTIDFIATDHAPHTAEEKARDMAAAPFGIVGLETAFPLLYTHLVETGICTLQQLVDWLTVKPAQAFGLPYGRLAVGAAADLTLVDLEAERAVDPAAFASKGRNTPFAGWRLKGWPVLTMLEGRVTWQDPARFALT</sequence>
<feature type="domain" description="Dihydroorotase catalytic" evidence="7">
    <location>
        <begin position="49"/>
        <end position="237"/>
    </location>
</feature>
<feature type="binding site" evidence="6">
    <location>
        <position position="277"/>
    </location>
    <ligand>
        <name>substrate</name>
    </ligand>
</feature>
<feature type="active site" evidence="6">
    <location>
        <position position="304"/>
    </location>
</feature>
<feature type="binding site" evidence="6">
    <location>
        <position position="178"/>
    </location>
    <ligand>
        <name>Zn(2+)</name>
        <dbReference type="ChEBI" id="CHEBI:29105"/>
        <label>2</label>
    </ligand>
</feature>
<feature type="binding site" evidence="6">
    <location>
        <position position="61"/>
    </location>
    <ligand>
        <name>Zn(2+)</name>
        <dbReference type="ChEBI" id="CHEBI:29105"/>
        <label>1</label>
    </ligand>
</feature>
<evidence type="ECO:0000256" key="4">
    <source>
        <dbReference type="ARBA" id="ARBA00022801"/>
    </source>
</evidence>
<dbReference type="RefSeq" id="WP_188816567.1">
    <property type="nucleotide sequence ID" value="NZ_BMOF01000002.1"/>
</dbReference>
<feature type="binding site" evidence="6">
    <location>
        <position position="93"/>
    </location>
    <ligand>
        <name>substrate</name>
    </ligand>
</feature>
<feature type="binding site" evidence="6">
    <location>
        <position position="59"/>
    </location>
    <ligand>
        <name>Zn(2+)</name>
        <dbReference type="ChEBI" id="CHEBI:29105"/>
        <label>1</label>
    </ligand>
</feature>
<evidence type="ECO:0000313" key="9">
    <source>
        <dbReference type="Proteomes" id="UP000637720"/>
    </source>
</evidence>
<dbReference type="EMBL" id="BMOF01000002">
    <property type="protein sequence ID" value="GGJ92094.1"/>
    <property type="molecule type" value="Genomic_DNA"/>
</dbReference>
<comment type="caution">
    <text evidence="8">The sequence shown here is derived from an EMBL/GenBank/DDBJ whole genome shotgun (WGS) entry which is preliminary data.</text>
</comment>
<feature type="binding site" evidence="6">
    <location>
        <position position="231"/>
    </location>
    <ligand>
        <name>Zn(2+)</name>
        <dbReference type="ChEBI" id="CHEBI:29105"/>
        <label>2</label>
    </ligand>
</feature>
<dbReference type="GO" id="GO:0008270">
    <property type="term" value="F:zinc ion binding"/>
    <property type="evidence" value="ECO:0007669"/>
    <property type="project" value="UniProtKB-UniRule"/>
</dbReference>
<evidence type="ECO:0000256" key="2">
    <source>
        <dbReference type="ARBA" id="ARBA00010286"/>
    </source>
</evidence>
<comment type="catalytic activity">
    <reaction evidence="6">
        <text>(S)-dihydroorotate + H2O = N-carbamoyl-L-aspartate + H(+)</text>
        <dbReference type="Rhea" id="RHEA:24296"/>
        <dbReference type="ChEBI" id="CHEBI:15377"/>
        <dbReference type="ChEBI" id="CHEBI:15378"/>
        <dbReference type="ChEBI" id="CHEBI:30864"/>
        <dbReference type="ChEBI" id="CHEBI:32814"/>
        <dbReference type="EC" id="3.5.2.3"/>
    </reaction>
</comment>
<dbReference type="InterPro" id="IPR032466">
    <property type="entry name" value="Metal_Hydrolase"/>
</dbReference>
<dbReference type="Pfam" id="PF12890">
    <property type="entry name" value="DHOase"/>
    <property type="match status" value="1"/>
</dbReference>
<keyword evidence="4 6" id="KW-0378">Hydrolase</keyword>
<dbReference type="Proteomes" id="UP000637720">
    <property type="component" value="Unassembled WGS sequence"/>
</dbReference>
<evidence type="ECO:0000256" key="5">
    <source>
        <dbReference type="ARBA" id="ARBA00022975"/>
    </source>
</evidence>
<dbReference type="SUPFAM" id="SSF51556">
    <property type="entry name" value="Metallo-dependent hydrolases"/>
    <property type="match status" value="1"/>
</dbReference>
<reference evidence="8" key="2">
    <citation type="submission" date="2020-09" db="EMBL/GenBank/DDBJ databases">
        <authorList>
            <person name="Sun Q."/>
            <person name="Ohkuma M."/>
        </authorList>
    </citation>
    <scope>NUCLEOTIDE SEQUENCE</scope>
    <source>
        <strain evidence="8">JCM 14719</strain>
    </source>
</reference>
<dbReference type="NCBIfam" id="TIGR00857">
    <property type="entry name" value="pyrC_multi"/>
    <property type="match status" value="1"/>
</dbReference>
<dbReference type="Gene3D" id="3.20.20.140">
    <property type="entry name" value="Metal-dependent hydrolases"/>
    <property type="match status" value="1"/>
</dbReference>
<feature type="binding site" evidence="6">
    <location>
        <position position="308"/>
    </location>
    <ligand>
        <name>substrate</name>
    </ligand>
</feature>
<dbReference type="PROSITE" id="PS00482">
    <property type="entry name" value="DIHYDROOROTASE_1"/>
    <property type="match status" value="1"/>
</dbReference>
<dbReference type="InterPro" id="IPR004722">
    <property type="entry name" value="DHOase"/>
</dbReference>
<dbReference type="PANTHER" id="PTHR43668:SF2">
    <property type="entry name" value="ALLANTOINASE"/>
    <property type="match status" value="1"/>
</dbReference>
<evidence type="ECO:0000313" key="8">
    <source>
        <dbReference type="EMBL" id="GGJ92094.1"/>
    </source>
</evidence>
<dbReference type="InterPro" id="IPR024403">
    <property type="entry name" value="DHOase_cat"/>
</dbReference>
<dbReference type="Gene3D" id="2.30.40.10">
    <property type="entry name" value="Urease, subunit C, domain 1"/>
    <property type="match status" value="1"/>
</dbReference>
<comment type="function">
    <text evidence="1 6">Catalyzes the reversible cyclization of carbamoyl aspartate to dihydroorotate.</text>
</comment>
<evidence type="ECO:0000256" key="6">
    <source>
        <dbReference type="HAMAP-Rule" id="MF_00220"/>
    </source>
</evidence>
<dbReference type="HAMAP" id="MF_00220_B">
    <property type="entry name" value="PyrC_classI_B"/>
    <property type="match status" value="1"/>
</dbReference>
<proteinExistence type="inferred from homology"/>
<reference evidence="8" key="1">
    <citation type="journal article" date="2014" name="Int. J. Syst. Evol. Microbiol.">
        <title>Complete genome sequence of Corynebacterium casei LMG S-19264T (=DSM 44701T), isolated from a smear-ripened cheese.</title>
        <authorList>
            <consortium name="US DOE Joint Genome Institute (JGI-PGF)"/>
            <person name="Walter F."/>
            <person name="Albersmeier A."/>
            <person name="Kalinowski J."/>
            <person name="Ruckert C."/>
        </authorList>
    </citation>
    <scope>NUCLEOTIDE SEQUENCE</scope>
    <source>
        <strain evidence="8">JCM 14719</strain>
    </source>
</reference>
<dbReference type="PANTHER" id="PTHR43668">
    <property type="entry name" value="ALLANTOINASE"/>
    <property type="match status" value="1"/>
</dbReference>
<dbReference type="InterPro" id="IPR011059">
    <property type="entry name" value="Metal-dep_hydrolase_composite"/>
</dbReference>
<feature type="binding site" evidence="6">
    <location>
        <begin position="61"/>
        <end position="63"/>
    </location>
    <ligand>
        <name>substrate</name>
    </ligand>
</feature>
<dbReference type="PROSITE" id="PS00483">
    <property type="entry name" value="DIHYDROOROTASE_2"/>
    <property type="match status" value="1"/>
</dbReference>
<accession>A0A8J3B5Z4</accession>
<dbReference type="InterPro" id="IPR050138">
    <property type="entry name" value="DHOase/Allantoinase_Hydrolase"/>
</dbReference>
<dbReference type="AlphaFoldDB" id="A0A8J3B5Z4"/>
<comment type="cofactor">
    <cofactor evidence="6">
        <name>Zn(2+)</name>
        <dbReference type="ChEBI" id="CHEBI:29105"/>
    </cofactor>
    <text evidence="6">Binds 2 Zn(2+) ions per subunit.</text>
</comment>
<dbReference type="GO" id="GO:0006145">
    <property type="term" value="P:purine nucleobase catabolic process"/>
    <property type="evidence" value="ECO:0007669"/>
    <property type="project" value="TreeGrafter"/>
</dbReference>
<evidence type="ECO:0000259" key="7">
    <source>
        <dbReference type="Pfam" id="PF12890"/>
    </source>
</evidence>
<dbReference type="CDD" id="cd01317">
    <property type="entry name" value="DHOase_IIa"/>
    <property type="match status" value="1"/>
</dbReference>
<evidence type="ECO:0000256" key="1">
    <source>
        <dbReference type="ARBA" id="ARBA00002368"/>
    </source>
</evidence>
<evidence type="ECO:0000256" key="3">
    <source>
        <dbReference type="ARBA" id="ARBA00022723"/>
    </source>
</evidence>
<keyword evidence="3 6" id="KW-0479">Metal-binding</keyword>
<dbReference type="GO" id="GO:0004038">
    <property type="term" value="F:allantoinase activity"/>
    <property type="evidence" value="ECO:0007669"/>
    <property type="project" value="TreeGrafter"/>
</dbReference>
<feature type="binding site" evidence="6">
    <location>
        <position position="151"/>
    </location>
    <ligand>
        <name>Zn(2+)</name>
        <dbReference type="ChEBI" id="CHEBI:29105"/>
        <label>1</label>
    </ligand>
</feature>
<dbReference type="GO" id="GO:0044205">
    <property type="term" value="P:'de novo' UMP biosynthetic process"/>
    <property type="evidence" value="ECO:0007669"/>
    <property type="project" value="UniProtKB-UniRule"/>
</dbReference>
<feature type="binding site" evidence="6">
    <location>
        <position position="304"/>
    </location>
    <ligand>
        <name>Zn(2+)</name>
        <dbReference type="ChEBI" id="CHEBI:29105"/>
        <label>1</label>
    </ligand>
</feature>
<name>A0A8J3B5Z4_9BACI</name>
<dbReference type="GO" id="GO:0005737">
    <property type="term" value="C:cytoplasm"/>
    <property type="evidence" value="ECO:0007669"/>
    <property type="project" value="TreeGrafter"/>
</dbReference>
<keyword evidence="5 6" id="KW-0665">Pyrimidine biosynthesis</keyword>
<feature type="binding site" evidence="6">
    <location>
        <begin position="322"/>
        <end position="323"/>
    </location>
    <ligand>
        <name>substrate</name>
    </ligand>
</feature>
<keyword evidence="6" id="KW-0862">Zinc</keyword>
<dbReference type="InterPro" id="IPR002195">
    <property type="entry name" value="Dihydroorotase_CS"/>
</dbReference>
<organism evidence="8 9">
    <name type="scientific">Calditerricola satsumensis</name>
    <dbReference type="NCBI Taxonomy" id="373054"/>
    <lineage>
        <taxon>Bacteria</taxon>
        <taxon>Bacillati</taxon>
        <taxon>Bacillota</taxon>
        <taxon>Bacilli</taxon>
        <taxon>Bacillales</taxon>
        <taxon>Bacillaceae</taxon>
        <taxon>Calditerricola</taxon>
    </lineage>
</organism>
<gene>
    <name evidence="6 8" type="primary">pyrC</name>
    <name evidence="8" type="ORF">GCM10007043_02230</name>
</gene>
<comment type="pathway">
    <text evidence="6">Pyrimidine metabolism; UMP biosynthesis via de novo pathway; (S)-dihydroorotate from bicarbonate: step 3/3.</text>
</comment>
<feature type="binding site" evidence="6">
    <location>
        <position position="151"/>
    </location>
    <ligand>
        <name>Zn(2+)</name>
        <dbReference type="ChEBI" id="CHEBI:29105"/>
        <label>2</label>
    </ligand>
</feature>
<protein>
    <recommendedName>
        <fullName evidence="6">Dihydroorotase</fullName>
        <shortName evidence="6">DHOase</shortName>
        <ecNumber evidence="6">3.5.2.3</ecNumber>
    </recommendedName>
</protein>
<dbReference type="EC" id="3.5.2.3" evidence="6"/>